<evidence type="ECO:0000313" key="2">
    <source>
        <dbReference type="EMBL" id="MEQ2263372.1"/>
    </source>
</evidence>
<organism evidence="2 3">
    <name type="scientific">Xenotaenia resolanae</name>
    <dbReference type="NCBI Taxonomy" id="208358"/>
    <lineage>
        <taxon>Eukaryota</taxon>
        <taxon>Metazoa</taxon>
        <taxon>Chordata</taxon>
        <taxon>Craniata</taxon>
        <taxon>Vertebrata</taxon>
        <taxon>Euteleostomi</taxon>
        <taxon>Actinopterygii</taxon>
        <taxon>Neopterygii</taxon>
        <taxon>Teleostei</taxon>
        <taxon>Neoteleostei</taxon>
        <taxon>Acanthomorphata</taxon>
        <taxon>Ovalentaria</taxon>
        <taxon>Atherinomorphae</taxon>
        <taxon>Cyprinodontiformes</taxon>
        <taxon>Goodeidae</taxon>
        <taxon>Xenotaenia</taxon>
    </lineage>
</organism>
<comment type="caution">
    <text evidence="2">The sequence shown here is derived from an EMBL/GenBank/DDBJ whole genome shotgun (WGS) entry which is preliminary data.</text>
</comment>
<feature type="transmembrane region" description="Helical" evidence="1">
    <location>
        <begin position="20"/>
        <end position="42"/>
    </location>
</feature>
<proteinExistence type="predicted"/>
<keyword evidence="1" id="KW-0812">Transmembrane</keyword>
<reference evidence="2 3" key="1">
    <citation type="submission" date="2021-06" db="EMBL/GenBank/DDBJ databases">
        <authorList>
            <person name="Palmer J.M."/>
        </authorList>
    </citation>
    <scope>NUCLEOTIDE SEQUENCE [LARGE SCALE GENOMIC DNA]</scope>
    <source>
        <strain evidence="2 3">XR_2019</strain>
        <tissue evidence="2">Muscle</tissue>
    </source>
</reference>
<sequence length="99" mass="10944">MVLHKTTDLTVDSFTHSTQAYFLQAVCLNPVLPLSLFLHVLLHSFFLPSSLSFPSFLVSDSQDKLCLPHHILEEKGLVKVCVTVQALVDEASSKPPLLV</sequence>
<evidence type="ECO:0000256" key="1">
    <source>
        <dbReference type="SAM" id="Phobius"/>
    </source>
</evidence>
<protein>
    <submittedName>
        <fullName evidence="2">Uncharacterized protein</fullName>
    </submittedName>
</protein>
<keyword evidence="1" id="KW-0472">Membrane</keyword>
<dbReference type="Proteomes" id="UP001444071">
    <property type="component" value="Unassembled WGS sequence"/>
</dbReference>
<name>A0ABV0W1G5_9TELE</name>
<evidence type="ECO:0000313" key="3">
    <source>
        <dbReference type="Proteomes" id="UP001444071"/>
    </source>
</evidence>
<accession>A0ABV0W1G5</accession>
<dbReference type="EMBL" id="JAHRIM010022308">
    <property type="protein sequence ID" value="MEQ2263372.1"/>
    <property type="molecule type" value="Genomic_DNA"/>
</dbReference>
<keyword evidence="3" id="KW-1185">Reference proteome</keyword>
<gene>
    <name evidence="2" type="ORF">XENORESO_006849</name>
</gene>
<keyword evidence="1" id="KW-1133">Transmembrane helix</keyword>